<organism evidence="4 5">
    <name type="scientific">Granulicella mallensis</name>
    <dbReference type="NCBI Taxonomy" id="940614"/>
    <lineage>
        <taxon>Bacteria</taxon>
        <taxon>Pseudomonadati</taxon>
        <taxon>Acidobacteriota</taxon>
        <taxon>Terriglobia</taxon>
        <taxon>Terriglobales</taxon>
        <taxon>Acidobacteriaceae</taxon>
        <taxon>Granulicella</taxon>
    </lineage>
</organism>
<proteinExistence type="predicted"/>
<dbReference type="RefSeq" id="WP_184260523.1">
    <property type="nucleotide sequence ID" value="NZ_JACHIO010000031.1"/>
</dbReference>
<evidence type="ECO:0000259" key="3">
    <source>
        <dbReference type="PROSITE" id="PS51186"/>
    </source>
</evidence>
<keyword evidence="1" id="KW-0808">Transferase</keyword>
<keyword evidence="2" id="KW-0012">Acyltransferase</keyword>
<evidence type="ECO:0000256" key="2">
    <source>
        <dbReference type="ARBA" id="ARBA00023315"/>
    </source>
</evidence>
<gene>
    <name evidence="4" type="ORF">HDF15_005001</name>
</gene>
<dbReference type="GO" id="GO:0005840">
    <property type="term" value="C:ribosome"/>
    <property type="evidence" value="ECO:0007669"/>
    <property type="project" value="UniProtKB-KW"/>
</dbReference>
<dbReference type="Gene3D" id="3.40.630.30">
    <property type="match status" value="1"/>
</dbReference>
<evidence type="ECO:0000256" key="1">
    <source>
        <dbReference type="ARBA" id="ARBA00022679"/>
    </source>
</evidence>
<protein>
    <submittedName>
        <fullName evidence="4">Ribosomal protein S18 acetylase RimI-like enzyme</fullName>
    </submittedName>
</protein>
<comment type="caution">
    <text evidence="4">The sequence shown here is derived from an EMBL/GenBank/DDBJ whole genome shotgun (WGS) entry which is preliminary data.</text>
</comment>
<dbReference type="Proteomes" id="UP000584867">
    <property type="component" value="Unassembled WGS sequence"/>
</dbReference>
<dbReference type="PANTHER" id="PTHR43420:SF12">
    <property type="entry name" value="N-ACETYLTRANSFERASE DOMAIN-CONTAINING PROTEIN"/>
    <property type="match status" value="1"/>
</dbReference>
<dbReference type="InterPro" id="IPR000182">
    <property type="entry name" value="GNAT_dom"/>
</dbReference>
<feature type="domain" description="N-acetyltransferase" evidence="3">
    <location>
        <begin position="4"/>
        <end position="150"/>
    </location>
</feature>
<dbReference type="SUPFAM" id="SSF55729">
    <property type="entry name" value="Acyl-CoA N-acyltransferases (Nat)"/>
    <property type="match status" value="1"/>
</dbReference>
<dbReference type="GO" id="GO:0016747">
    <property type="term" value="F:acyltransferase activity, transferring groups other than amino-acyl groups"/>
    <property type="evidence" value="ECO:0007669"/>
    <property type="project" value="InterPro"/>
</dbReference>
<dbReference type="Pfam" id="PF00583">
    <property type="entry name" value="Acetyltransf_1"/>
    <property type="match status" value="1"/>
</dbReference>
<keyword evidence="4" id="KW-0689">Ribosomal protein</keyword>
<dbReference type="PROSITE" id="PS51186">
    <property type="entry name" value="GNAT"/>
    <property type="match status" value="1"/>
</dbReference>
<name>A0A7W8EDE6_9BACT</name>
<sequence length="152" mass="17514">MIDCVLRGYLKGDLEAMFRLDEVCFASQFRFTREMMRHSAEASVARVVVAEKDKELVGFCIAHVEQENMGYVVTLDVDPSYRRNGVARLLMKCLEAECRDAGCLSMWLHAYTENSAAIRFYERMGYRFLHIDEDFYGEGSDARVYIRALNPA</sequence>
<evidence type="ECO:0000313" key="5">
    <source>
        <dbReference type="Proteomes" id="UP000584867"/>
    </source>
</evidence>
<dbReference type="AlphaFoldDB" id="A0A7W8EDE6"/>
<reference evidence="4 5" key="1">
    <citation type="submission" date="2020-08" db="EMBL/GenBank/DDBJ databases">
        <title>Genomic Encyclopedia of Type Strains, Phase IV (KMG-V): Genome sequencing to study the core and pangenomes of soil and plant-associated prokaryotes.</title>
        <authorList>
            <person name="Whitman W."/>
        </authorList>
    </citation>
    <scope>NUCLEOTIDE SEQUENCE [LARGE SCALE GENOMIC DNA]</scope>
    <source>
        <strain evidence="4 5">X5P3</strain>
    </source>
</reference>
<evidence type="ECO:0000313" key="4">
    <source>
        <dbReference type="EMBL" id="MBB5066620.1"/>
    </source>
</evidence>
<keyword evidence="4" id="KW-0687">Ribonucleoprotein</keyword>
<dbReference type="InterPro" id="IPR050680">
    <property type="entry name" value="YpeA/RimI_acetyltransf"/>
</dbReference>
<dbReference type="InterPro" id="IPR016181">
    <property type="entry name" value="Acyl_CoA_acyltransferase"/>
</dbReference>
<dbReference type="CDD" id="cd04301">
    <property type="entry name" value="NAT_SF"/>
    <property type="match status" value="1"/>
</dbReference>
<dbReference type="EMBL" id="JACHIO010000031">
    <property type="protein sequence ID" value="MBB5066620.1"/>
    <property type="molecule type" value="Genomic_DNA"/>
</dbReference>
<dbReference type="PANTHER" id="PTHR43420">
    <property type="entry name" value="ACETYLTRANSFERASE"/>
    <property type="match status" value="1"/>
</dbReference>
<accession>A0A7W8EDE6</accession>